<evidence type="ECO:0000313" key="4">
    <source>
        <dbReference type="EMBL" id="ANN45931.1"/>
    </source>
</evidence>
<evidence type="ECO:0000313" key="3">
    <source>
        <dbReference type="EMBL" id="ANN45784.1"/>
    </source>
</evidence>
<organismHost>
    <name type="scientific">Lepidoptera</name>
    <name type="common">moths &amp; butterflies</name>
    <dbReference type="NCBI Taxonomy" id="7088"/>
</organismHost>
<evidence type="ECO:0000256" key="1">
    <source>
        <dbReference type="SAM" id="MobiDB-lite"/>
    </source>
</evidence>
<organism evidence="2">
    <name type="scientific">Autographa californica nuclear polyhedrosis virus</name>
    <name type="common">AcMNPV</name>
    <dbReference type="NCBI Taxonomy" id="46015"/>
    <lineage>
        <taxon>Viruses</taxon>
        <taxon>Viruses incertae sedis</taxon>
        <taxon>Naldaviricetes</taxon>
        <taxon>Lefavirales</taxon>
        <taxon>Baculoviridae</taxon>
        <taxon>Alphabaculovirus</taxon>
        <taxon>Alphabaculovirus aucalifornicae</taxon>
    </lineage>
</organism>
<dbReference type="EMBL" id="KU697902">
    <property type="protein sequence ID" value="ANN45784.1"/>
    <property type="molecule type" value="Genomic_DNA"/>
</dbReference>
<dbReference type="EMBL" id="KM667940">
    <property type="protein sequence ID" value="AIU56988.1"/>
    <property type="molecule type" value="Genomic_DNA"/>
</dbReference>
<reference evidence="3" key="2">
    <citation type="journal article" date="2016" name="Sci. Rep.">
        <title>Generating a host range-expanded recombinant baculovirus.</title>
        <authorList>
            <person name="Wu C."/>
            <person name="Deng Z."/>
            <person name="Long Z."/>
            <person name="Cai Y."/>
            <person name="Ying Z."/>
            <person name="Yin H."/>
            <person name="Yuan M."/>
            <person name="Clem R.J."/>
            <person name="Yang K."/>
            <person name="Pang Y."/>
        </authorList>
    </citation>
    <scope>NUCLEOTIDE SEQUENCE</scope>
    <source>
        <strain evidence="3">VAcRev-1</strain>
        <strain evidence="4">VAcRev-2</strain>
    </source>
</reference>
<accession>A0A097PUZ1</accession>
<gene>
    <name evidence="2" type="primary">Ac-IE-01</name>
    <name evidence="3" type="synonym">IE-01</name>
    <name evidence="3" type="ORF">ACNVgp142</name>
</gene>
<dbReference type="OrthoDB" id="2402at10239"/>
<proteinExistence type="predicted"/>
<protein>
    <submittedName>
        <fullName evidence="2">Ac-IE-01</fullName>
    </submittedName>
    <submittedName>
        <fullName evidence="3">Putative early gene transactivator</fullName>
    </submittedName>
</protein>
<feature type="region of interest" description="Disordered" evidence="1">
    <location>
        <begin position="155"/>
        <end position="185"/>
    </location>
</feature>
<dbReference type="Pfam" id="PF03430">
    <property type="entry name" value="TATR"/>
    <property type="match status" value="1"/>
</dbReference>
<reference evidence="2" key="1">
    <citation type="submission" date="2014-09" db="EMBL/GenBank/DDBJ databases">
        <title>Complete Genome Sequence of the E2 Strain of Autographa californica Multiple Nucleopolyhedrovirus.</title>
        <authorList>
            <person name="Maghodia A.B."/>
            <person name="Jarvis D.L."/>
            <person name="Geisler C."/>
        </authorList>
    </citation>
    <scope>NUCLEOTIDE SEQUENCE</scope>
    <source>
        <strain evidence="2">E2</strain>
    </source>
</reference>
<sequence length="636" mass="72551">MIRTSSHVLNVQENIMTSNCASSPYSCEATSACAEAQQLQVDTGGDKIVNNQVTMTQINFNASYTSASTPSRASFDNSYSEFCDKQPNDYLSYYNHPTPDGADTVISDSETAAASNFLASVNSLTDNDLVECLLKTTDNLEEAVSSAYYSESLEQPVVEQPSPSSAYHAESFEHSAGVNQPSATGTKRKLDEYLDNSQGVVGQFNKIKLRPKYKKSTIQSCATLEQTINHNTNICTVASTQEITHYFTNDFAPYLMRFDDNDYNSNRFSDHMSETGYYMFVVKKSEVKPFEIIFAKYVSNVVYEYTNNYYMVDNRVFVVTFDKIRFMISYNLVKETGIEIPHSQDVCNGETAAQNCKKCHFVDVHHTFKAALTSYFNLDMYYAQTTFVTLLQSLGERKCGFLLSKLYEMYQDKNLFTLPIMLSRKESNEIETASNNFFVSPYVSQILKYSESVQFPDNPPNKYVVDNLNLIVNKKSTLTYKYSSVANLLFNNYKYHDNIASNNNAENLKKVKKEDGSMHIVEQYLTQNVDNVKGHNFIVLSFKNEERLTIAKKNKEFYWISGEIKDVDVSQVIQKYNRFKHHMFVIGKVNRRESTTLHNNLLKLLALILQGLVPLSDAITFAEQKLNCKYKKFEFN</sequence>
<dbReference type="EMBL" id="KU697903">
    <property type="protein sequence ID" value="ANN45931.1"/>
    <property type="molecule type" value="Genomic_DNA"/>
</dbReference>
<dbReference type="InterPro" id="IPR005092">
    <property type="entry name" value="TATR"/>
</dbReference>
<name>A0A097PUZ1_NPVAC</name>
<evidence type="ECO:0000313" key="2">
    <source>
        <dbReference type="EMBL" id="AIU56988.1"/>
    </source>
</evidence>